<dbReference type="Ensembl" id="ENSTGET00000041325.1">
    <property type="protein sequence ID" value="ENSTGEP00000034823.1"/>
    <property type="gene ID" value="ENSTGEG00000027754.1"/>
</dbReference>
<protein>
    <submittedName>
        <fullName evidence="1">Uncharacterized protein</fullName>
    </submittedName>
</protein>
<organism evidence="1 2">
    <name type="scientific">Theropithecus gelada</name>
    <name type="common">Gelada baboon</name>
    <dbReference type="NCBI Taxonomy" id="9565"/>
    <lineage>
        <taxon>Eukaryota</taxon>
        <taxon>Metazoa</taxon>
        <taxon>Chordata</taxon>
        <taxon>Craniata</taxon>
        <taxon>Vertebrata</taxon>
        <taxon>Euteleostomi</taxon>
        <taxon>Mammalia</taxon>
        <taxon>Eutheria</taxon>
        <taxon>Euarchontoglires</taxon>
        <taxon>Primates</taxon>
        <taxon>Haplorrhini</taxon>
        <taxon>Catarrhini</taxon>
        <taxon>Cercopithecidae</taxon>
        <taxon>Cercopithecinae</taxon>
        <taxon>Theropithecus</taxon>
    </lineage>
</organism>
<dbReference type="PANTHER" id="PTHR12138">
    <property type="entry name" value="PRIMATE-EXPANDED PROTEIN FAMILY"/>
    <property type="match status" value="1"/>
</dbReference>
<dbReference type="PANTHER" id="PTHR12138:SF162">
    <property type="entry name" value="CHROMOSOME UNDETERMINED SCAFFOLD_275, WHOLE GENOME SHOTGUN SEQUENCE"/>
    <property type="match status" value="1"/>
</dbReference>
<name>A0A8D2GHK2_THEGE</name>
<evidence type="ECO:0000313" key="2">
    <source>
        <dbReference type="Proteomes" id="UP000694411"/>
    </source>
</evidence>
<evidence type="ECO:0000313" key="1">
    <source>
        <dbReference type="Ensembl" id="ENSTGEP00000034823.1"/>
    </source>
</evidence>
<sequence>CGFMNRFLLIVWKRGKLDSRLGIHTVYVTWDLLGVGEETWKSAAGVPERGGGRGSSDLGGRAFFFFWRRSLTLLPRLECSDMISAHHNLHLLGSSDSPASTSRVAATTGEPHHARLIIVFSVETKMGFHHVGQDSLDLLTS</sequence>
<reference evidence="1" key="3">
    <citation type="submission" date="2025-09" db="UniProtKB">
        <authorList>
            <consortium name="Ensembl"/>
        </authorList>
    </citation>
    <scope>IDENTIFICATION</scope>
</reference>
<dbReference type="AlphaFoldDB" id="A0A8D2GHK2"/>
<reference evidence="1" key="1">
    <citation type="submission" date="2018-05" db="EMBL/GenBank/DDBJ databases">
        <title>Whole genome of Theropithecus gelada.</title>
        <authorList>
            <person name="Chiou K.L."/>
            <person name="Snyder-Mackler N."/>
        </authorList>
    </citation>
    <scope>NUCLEOTIDE SEQUENCE [LARGE SCALE GENOMIC DNA]</scope>
</reference>
<proteinExistence type="predicted"/>
<reference evidence="1" key="2">
    <citation type="submission" date="2025-08" db="UniProtKB">
        <authorList>
            <consortium name="Ensembl"/>
        </authorList>
    </citation>
    <scope>IDENTIFICATION</scope>
</reference>
<dbReference type="Proteomes" id="UP000694411">
    <property type="component" value="Chromosome 16"/>
</dbReference>
<keyword evidence="2" id="KW-1185">Reference proteome</keyword>
<accession>A0A8D2GHK2</accession>